<dbReference type="InterPro" id="IPR001254">
    <property type="entry name" value="Trypsin_dom"/>
</dbReference>
<dbReference type="InterPro" id="IPR001314">
    <property type="entry name" value="Peptidase_S1A"/>
</dbReference>
<dbReference type="PANTHER" id="PTHR24276:SF98">
    <property type="entry name" value="FI18310P1-RELATED"/>
    <property type="match status" value="1"/>
</dbReference>
<dbReference type="PANTHER" id="PTHR24276">
    <property type="entry name" value="POLYSERASE-RELATED"/>
    <property type="match status" value="1"/>
</dbReference>
<dbReference type="Pfam" id="PF00089">
    <property type="entry name" value="Trypsin"/>
    <property type="match status" value="1"/>
</dbReference>
<dbReference type="SUPFAM" id="SSF50494">
    <property type="entry name" value="Trypsin-like serine proteases"/>
    <property type="match status" value="1"/>
</dbReference>
<evidence type="ECO:0000256" key="2">
    <source>
        <dbReference type="ARBA" id="ARBA00023157"/>
    </source>
</evidence>
<reference evidence="6" key="1">
    <citation type="submission" date="2023-07" db="EMBL/GenBank/DDBJ databases">
        <title>Whole genome shotgun sequence of Streptomyces achromogenes subsp. rubradiris NBRC 14000.</title>
        <authorList>
            <person name="Komaki H."/>
            <person name="Tamura T."/>
        </authorList>
    </citation>
    <scope>NUCLEOTIDE SEQUENCE [LARGE SCALE GENOMIC DNA]</scope>
    <source>
        <strain evidence="6">NBRC 14000</strain>
    </source>
</reference>
<comment type="similarity">
    <text evidence="1">Belongs to the peptidase S1 family.</text>
</comment>
<dbReference type="SMART" id="SM00020">
    <property type="entry name" value="Tryp_SPc"/>
    <property type="match status" value="1"/>
</dbReference>
<feature type="chain" id="PRO_5047205901" description="Peptidase S1 domain-containing protein" evidence="3">
    <location>
        <begin position="31"/>
        <end position="333"/>
    </location>
</feature>
<accession>A0ABQ3RBM8</accession>
<dbReference type="PROSITE" id="PS50240">
    <property type="entry name" value="TRYPSIN_DOM"/>
    <property type="match status" value="1"/>
</dbReference>
<keyword evidence="3" id="KW-0732">Signal</keyword>
<dbReference type="EMBL" id="BNEA01000015">
    <property type="protein sequence ID" value="GHI53262.1"/>
    <property type="molecule type" value="Genomic_DNA"/>
</dbReference>
<organism evidence="5 6">
    <name type="scientific">Streptomyces rubradiris</name>
    <name type="common">Streptomyces achromogenes subsp. rubradiris</name>
    <dbReference type="NCBI Taxonomy" id="285531"/>
    <lineage>
        <taxon>Bacteria</taxon>
        <taxon>Bacillati</taxon>
        <taxon>Actinomycetota</taxon>
        <taxon>Actinomycetes</taxon>
        <taxon>Kitasatosporales</taxon>
        <taxon>Streptomycetaceae</taxon>
        <taxon>Streptomyces</taxon>
    </lineage>
</organism>
<feature type="signal peptide" evidence="3">
    <location>
        <begin position="1"/>
        <end position="30"/>
    </location>
</feature>
<dbReference type="Proteomes" id="UP000646738">
    <property type="component" value="Unassembled WGS sequence"/>
</dbReference>
<dbReference type="PRINTS" id="PR00722">
    <property type="entry name" value="CHYMOTRYPSIN"/>
</dbReference>
<dbReference type="InterPro" id="IPR050430">
    <property type="entry name" value="Peptidase_S1"/>
</dbReference>
<dbReference type="Gene3D" id="2.40.10.10">
    <property type="entry name" value="Trypsin-like serine proteases"/>
    <property type="match status" value="1"/>
</dbReference>
<sequence>MPKPRARVTLTIGFMAATLAVGCLTTTASAATGDAASGSLAFTARLQIGDNLRACSGVLIAPQWLATSANCFTDDPGTGQVATGKPKWKTLATIGRTDLTTTGGQVREVVELVPRNDRDMVMARLVSPTTGIVPVPLATTAPTVGEELTIAGFGRSKSDWVPNQLHTAVLTVESVTGTTLALDGKTEADSICADDSGGPVLRQKNGRYELVALGSRSWQGGCWGADPAETRNNALSPRLDNITGGNTLTAGTVLTAGDSLTSNATRLTLQDDGNSRPDANSRACDSALGRPAGWRFRRLAGRRRPCDSRPWAAAVTTSPQSAAPVGVLSSRCV</sequence>
<dbReference type="InterPro" id="IPR043504">
    <property type="entry name" value="Peptidase_S1_PA_chymotrypsin"/>
</dbReference>
<keyword evidence="2" id="KW-1015">Disulfide bond</keyword>
<feature type="domain" description="Peptidase S1" evidence="4">
    <location>
        <begin position="20"/>
        <end position="222"/>
    </location>
</feature>
<dbReference type="RefSeq" id="WP_189988724.1">
    <property type="nucleotide sequence ID" value="NZ_JBEPEE010000037.1"/>
</dbReference>
<evidence type="ECO:0000313" key="5">
    <source>
        <dbReference type="EMBL" id="GHI53262.1"/>
    </source>
</evidence>
<name>A0ABQ3RBM8_STRRR</name>
<evidence type="ECO:0000256" key="3">
    <source>
        <dbReference type="SAM" id="SignalP"/>
    </source>
</evidence>
<keyword evidence="6" id="KW-1185">Reference proteome</keyword>
<dbReference type="PROSITE" id="PS51257">
    <property type="entry name" value="PROKAR_LIPOPROTEIN"/>
    <property type="match status" value="1"/>
</dbReference>
<evidence type="ECO:0000256" key="1">
    <source>
        <dbReference type="ARBA" id="ARBA00007664"/>
    </source>
</evidence>
<evidence type="ECO:0000313" key="6">
    <source>
        <dbReference type="Proteomes" id="UP000646738"/>
    </source>
</evidence>
<proteinExistence type="inferred from homology"/>
<evidence type="ECO:0000259" key="4">
    <source>
        <dbReference type="PROSITE" id="PS50240"/>
    </source>
</evidence>
<dbReference type="InterPro" id="IPR009003">
    <property type="entry name" value="Peptidase_S1_PA"/>
</dbReference>
<protein>
    <recommendedName>
        <fullName evidence="4">Peptidase S1 domain-containing protein</fullName>
    </recommendedName>
</protein>
<gene>
    <name evidence="5" type="ORF">Srubr_31080</name>
</gene>
<comment type="caution">
    <text evidence="5">The sequence shown here is derived from an EMBL/GenBank/DDBJ whole genome shotgun (WGS) entry which is preliminary data.</text>
</comment>